<protein>
    <submittedName>
        <fullName evidence="1">Uncharacterized protein</fullName>
    </submittedName>
</protein>
<organism evidence="1 2">
    <name type="scientific">Phormidium yuhuli AB48</name>
    <dbReference type="NCBI Taxonomy" id="2940671"/>
    <lineage>
        <taxon>Bacteria</taxon>
        <taxon>Bacillati</taxon>
        <taxon>Cyanobacteriota</taxon>
        <taxon>Cyanophyceae</taxon>
        <taxon>Oscillatoriophycideae</taxon>
        <taxon>Oscillatoriales</taxon>
        <taxon>Oscillatoriaceae</taxon>
        <taxon>Phormidium</taxon>
        <taxon>Phormidium yuhuli</taxon>
    </lineage>
</organism>
<evidence type="ECO:0000313" key="1">
    <source>
        <dbReference type="EMBL" id="USR89909.1"/>
    </source>
</evidence>
<name>A0ABY5AL34_9CYAN</name>
<gene>
    <name evidence="1" type="ORF">NEA10_13705</name>
</gene>
<accession>A0ABY5AL34</accession>
<dbReference type="EMBL" id="CP098611">
    <property type="protein sequence ID" value="USR89909.1"/>
    <property type="molecule type" value="Genomic_DNA"/>
</dbReference>
<keyword evidence="2" id="KW-1185">Reference proteome</keyword>
<sequence>MGSLVDWGESVAIALMKTVRAKDAHRAIAEVVGVALPNFSGEAILEMLYMNPVGAVDGVQGKKL</sequence>
<evidence type="ECO:0000313" key="2">
    <source>
        <dbReference type="Proteomes" id="UP001056708"/>
    </source>
</evidence>
<proteinExistence type="predicted"/>
<reference evidence="1" key="1">
    <citation type="submission" date="2022-06" db="EMBL/GenBank/DDBJ databases">
        <title>Genome sequence of Phormidium yuhuli AB48 isolated from an industrial photobioreactor environment.</title>
        <authorList>
            <person name="Qiu Y."/>
            <person name="Noonan A.J.C."/>
            <person name="Dofher K."/>
            <person name="Koch M."/>
            <person name="Kieft B."/>
            <person name="Lin X."/>
            <person name="Ziels R.M."/>
            <person name="Hallam S.J."/>
        </authorList>
    </citation>
    <scope>NUCLEOTIDE SEQUENCE</scope>
    <source>
        <strain evidence="1">AB48</strain>
    </source>
</reference>
<dbReference type="Proteomes" id="UP001056708">
    <property type="component" value="Chromosome"/>
</dbReference>
<dbReference type="RefSeq" id="WP_252661252.1">
    <property type="nucleotide sequence ID" value="NZ_CP098611.1"/>
</dbReference>